<gene>
    <name evidence="13 15" type="primary">lpxK</name>
    <name evidence="15" type="ORF">O0V09_03870</name>
</gene>
<evidence type="ECO:0000256" key="4">
    <source>
        <dbReference type="ARBA" id="ARBA00016436"/>
    </source>
</evidence>
<keyword evidence="10 13" id="KW-0067">ATP-binding</keyword>
<dbReference type="HAMAP" id="MF_00409">
    <property type="entry name" value="LpxK"/>
    <property type="match status" value="1"/>
</dbReference>
<keyword evidence="14" id="KW-0472">Membrane</keyword>
<keyword evidence="14" id="KW-0812">Transmembrane</keyword>
<evidence type="ECO:0000256" key="3">
    <source>
        <dbReference type="ARBA" id="ARBA00012071"/>
    </source>
</evidence>
<dbReference type="RefSeq" id="WP_258330474.1">
    <property type="nucleotide sequence ID" value="NZ_JAPTGG010000002.1"/>
</dbReference>
<dbReference type="GO" id="GO:0005886">
    <property type="term" value="C:plasma membrane"/>
    <property type="evidence" value="ECO:0007669"/>
    <property type="project" value="TreeGrafter"/>
</dbReference>
<evidence type="ECO:0000256" key="12">
    <source>
        <dbReference type="ARBA" id="ARBA00029757"/>
    </source>
</evidence>
<evidence type="ECO:0000256" key="8">
    <source>
        <dbReference type="ARBA" id="ARBA00022741"/>
    </source>
</evidence>
<comment type="function">
    <text evidence="1 13">Transfers the gamma-phosphate of ATP to the 4'-position of a tetraacyldisaccharide 1-phosphate intermediate (termed DS-1-P) to form tetraacyldisaccharide 1,4'-bis-phosphate (lipid IVA).</text>
</comment>
<dbReference type="NCBIfam" id="TIGR00682">
    <property type="entry name" value="lpxK"/>
    <property type="match status" value="1"/>
</dbReference>
<dbReference type="InterPro" id="IPR027417">
    <property type="entry name" value="P-loop_NTPase"/>
</dbReference>
<dbReference type="GO" id="GO:0005524">
    <property type="term" value="F:ATP binding"/>
    <property type="evidence" value="ECO:0007669"/>
    <property type="project" value="UniProtKB-UniRule"/>
</dbReference>
<evidence type="ECO:0000256" key="6">
    <source>
        <dbReference type="ARBA" id="ARBA00022556"/>
    </source>
</evidence>
<evidence type="ECO:0000256" key="11">
    <source>
        <dbReference type="ARBA" id="ARBA00023098"/>
    </source>
</evidence>
<dbReference type="EMBL" id="JAPTGG010000002">
    <property type="protein sequence ID" value="MCZ0864321.1"/>
    <property type="molecule type" value="Genomic_DNA"/>
</dbReference>
<reference evidence="15 16" key="1">
    <citation type="submission" date="2022-12" db="EMBL/GenBank/DDBJ databases">
        <title>Dasania phycosphaerae sp. nov., isolated from particulate material of the south coast of Korea.</title>
        <authorList>
            <person name="Jiang Y."/>
        </authorList>
    </citation>
    <scope>NUCLEOTIDE SEQUENCE [LARGE SCALE GENOMIC DNA]</scope>
    <source>
        <strain evidence="15 16">GY-19</strain>
    </source>
</reference>
<dbReference type="CDD" id="cd01983">
    <property type="entry name" value="SIMIBI"/>
    <property type="match status" value="1"/>
</dbReference>
<evidence type="ECO:0000256" key="9">
    <source>
        <dbReference type="ARBA" id="ARBA00022777"/>
    </source>
</evidence>
<name>A0A9J6RIX8_9GAMM</name>
<comment type="pathway">
    <text evidence="2 13">Glycolipid biosynthesis; lipid IV(A) biosynthesis; lipid IV(A) from (3R)-3-hydroxytetradecanoyl-[acyl-carrier-protein] and UDP-N-acetyl-alpha-D-glucosamine: step 6/6.</text>
</comment>
<dbReference type="Pfam" id="PF02606">
    <property type="entry name" value="LpxK"/>
    <property type="match status" value="1"/>
</dbReference>
<evidence type="ECO:0000256" key="1">
    <source>
        <dbReference type="ARBA" id="ARBA00002274"/>
    </source>
</evidence>
<dbReference type="InterPro" id="IPR003758">
    <property type="entry name" value="LpxK"/>
</dbReference>
<dbReference type="Proteomes" id="UP001069090">
    <property type="component" value="Unassembled WGS sequence"/>
</dbReference>
<feature type="transmembrane region" description="Helical" evidence="14">
    <location>
        <begin position="22"/>
        <end position="44"/>
    </location>
</feature>
<dbReference type="GO" id="GO:0009245">
    <property type="term" value="P:lipid A biosynthetic process"/>
    <property type="evidence" value="ECO:0007669"/>
    <property type="project" value="UniProtKB-UniRule"/>
</dbReference>
<keyword evidence="6 13" id="KW-0441">Lipid A biosynthesis</keyword>
<evidence type="ECO:0000256" key="5">
    <source>
        <dbReference type="ARBA" id="ARBA00022516"/>
    </source>
</evidence>
<evidence type="ECO:0000256" key="7">
    <source>
        <dbReference type="ARBA" id="ARBA00022679"/>
    </source>
</evidence>
<feature type="binding site" evidence="13">
    <location>
        <begin position="66"/>
        <end position="73"/>
    </location>
    <ligand>
        <name>ATP</name>
        <dbReference type="ChEBI" id="CHEBI:30616"/>
    </ligand>
</feature>
<keyword evidence="7 13" id="KW-0808">Transferase</keyword>
<comment type="catalytic activity">
    <reaction evidence="13">
        <text>a lipid A disaccharide + ATP = a lipid IVA + ADP + H(+)</text>
        <dbReference type="Rhea" id="RHEA:67840"/>
        <dbReference type="ChEBI" id="CHEBI:15378"/>
        <dbReference type="ChEBI" id="CHEBI:30616"/>
        <dbReference type="ChEBI" id="CHEBI:176343"/>
        <dbReference type="ChEBI" id="CHEBI:176425"/>
        <dbReference type="ChEBI" id="CHEBI:456216"/>
        <dbReference type="EC" id="2.7.1.130"/>
    </reaction>
</comment>
<dbReference type="GO" id="GO:0009244">
    <property type="term" value="P:lipopolysaccharide core region biosynthetic process"/>
    <property type="evidence" value="ECO:0007669"/>
    <property type="project" value="TreeGrafter"/>
</dbReference>
<accession>A0A9J6RIX8</accession>
<evidence type="ECO:0000256" key="13">
    <source>
        <dbReference type="HAMAP-Rule" id="MF_00409"/>
    </source>
</evidence>
<proteinExistence type="inferred from homology"/>
<keyword evidence="9 13" id="KW-0418">Kinase</keyword>
<keyword evidence="8 13" id="KW-0547">Nucleotide-binding</keyword>
<keyword evidence="16" id="KW-1185">Reference proteome</keyword>
<evidence type="ECO:0000313" key="16">
    <source>
        <dbReference type="Proteomes" id="UP001069090"/>
    </source>
</evidence>
<evidence type="ECO:0000313" key="15">
    <source>
        <dbReference type="EMBL" id="MCZ0864321.1"/>
    </source>
</evidence>
<dbReference type="AlphaFoldDB" id="A0A9J6RIX8"/>
<dbReference type="PANTHER" id="PTHR42724">
    <property type="entry name" value="TETRAACYLDISACCHARIDE 4'-KINASE"/>
    <property type="match status" value="1"/>
</dbReference>
<organism evidence="15 16">
    <name type="scientific">Dasania phycosphaerae</name>
    <dbReference type="NCBI Taxonomy" id="2950436"/>
    <lineage>
        <taxon>Bacteria</taxon>
        <taxon>Pseudomonadati</taxon>
        <taxon>Pseudomonadota</taxon>
        <taxon>Gammaproteobacteria</taxon>
        <taxon>Cellvibrionales</taxon>
        <taxon>Spongiibacteraceae</taxon>
        <taxon>Dasania</taxon>
    </lineage>
</organism>
<keyword evidence="5 13" id="KW-0444">Lipid biosynthesis</keyword>
<dbReference type="GO" id="GO:0009029">
    <property type="term" value="F:lipid-A 4'-kinase activity"/>
    <property type="evidence" value="ECO:0007669"/>
    <property type="project" value="UniProtKB-UniRule"/>
</dbReference>
<evidence type="ECO:0000256" key="2">
    <source>
        <dbReference type="ARBA" id="ARBA00004870"/>
    </source>
</evidence>
<evidence type="ECO:0000256" key="10">
    <source>
        <dbReference type="ARBA" id="ARBA00022840"/>
    </source>
</evidence>
<evidence type="ECO:0000256" key="14">
    <source>
        <dbReference type="SAM" id="Phobius"/>
    </source>
</evidence>
<protein>
    <recommendedName>
        <fullName evidence="4 13">Tetraacyldisaccharide 4'-kinase</fullName>
        <ecNumber evidence="3 13">2.7.1.130</ecNumber>
    </recommendedName>
    <alternativeName>
        <fullName evidence="12 13">Lipid A 4'-kinase</fullName>
    </alternativeName>
</protein>
<comment type="caution">
    <text evidence="15">The sequence shown here is derived from an EMBL/GenBank/DDBJ whole genome shotgun (WGS) entry which is preliminary data.</text>
</comment>
<keyword evidence="11 13" id="KW-0443">Lipid metabolism</keyword>
<dbReference type="PANTHER" id="PTHR42724:SF1">
    <property type="entry name" value="TETRAACYLDISACCHARIDE 4'-KINASE, MITOCHONDRIAL-RELATED"/>
    <property type="match status" value="1"/>
</dbReference>
<sequence>MTAQQTSAKQHRLAKAWYSKALWPQLLLPLSLLYGLLISLRAYCYRLGLIKSYRAPVPVIIVGNIAVGGTGKTPVVVALAKYLKAQGYQPGIISRGYGSQAPHYPYAVTENSNALESGDEPLLIARASQCPLVIAADRPAAARYLLAQYHCDIIIADDGLQHYALQRDIEIVVVDGQRQFGNGWLLPAGPLREPLSRLKQVDYQLYNGGSAPASPHCYAMQLQPQALVNLHTGASLSTEQWPHKHTVHAVAGIGNPQRFFNSLKALGFNTISHSFADHHHYSASDLQFNDELAIIMTEKDAVKVASFATESMWYLPVSCEITTKFYQRLAKQLATLTAKQQQ</sequence>
<comment type="similarity">
    <text evidence="13">Belongs to the LpxK family.</text>
</comment>
<dbReference type="EC" id="2.7.1.130" evidence="3 13"/>
<dbReference type="SUPFAM" id="SSF52540">
    <property type="entry name" value="P-loop containing nucleoside triphosphate hydrolases"/>
    <property type="match status" value="1"/>
</dbReference>
<keyword evidence="14" id="KW-1133">Transmembrane helix</keyword>